<comment type="caution">
    <text evidence="2">The sequence shown here is derived from an EMBL/GenBank/DDBJ whole genome shotgun (WGS) entry which is preliminary data.</text>
</comment>
<evidence type="ECO:0000313" key="3">
    <source>
        <dbReference type="Proteomes" id="UP001162162"/>
    </source>
</evidence>
<evidence type="ECO:0000256" key="1">
    <source>
        <dbReference type="SAM" id="MobiDB-lite"/>
    </source>
</evidence>
<dbReference type="GO" id="GO:0003676">
    <property type="term" value="F:nucleic acid binding"/>
    <property type="evidence" value="ECO:0007669"/>
    <property type="project" value="InterPro"/>
</dbReference>
<sequence length="238" mass="27744">MYESLDDYKSESGVERTVRRFEETGHIKDPPKSGRTTSATNPEKSLDTMLSFIEDPHSSIRRSAQQHEISKGSIGNILKRNKFHPCKVKLVHELIEDDPDRRIEFCETMIRMIDEDPHFLFNIVFSDEATFQLDGNLNRHNCRYWSDSNPRLMREHNTQYREKLNVWAGILHNHIVGPFFIEGNLNAEAYEDKLRNEIVPAISQIAGQNFEEIWYQHDGAPAHYDRAPRTDRVAYTLA</sequence>
<evidence type="ECO:0000313" key="2">
    <source>
        <dbReference type="EMBL" id="KAJ8934037.1"/>
    </source>
</evidence>
<feature type="compositionally biased region" description="Basic and acidic residues" evidence="1">
    <location>
        <begin position="1"/>
        <end position="32"/>
    </location>
</feature>
<dbReference type="PANTHER" id="PTHR47326:SF1">
    <property type="entry name" value="HTH PSQ-TYPE DOMAIN-CONTAINING PROTEIN"/>
    <property type="match status" value="1"/>
</dbReference>
<protein>
    <recommendedName>
        <fullName evidence="4">Transposase</fullName>
    </recommendedName>
</protein>
<dbReference type="PANTHER" id="PTHR47326">
    <property type="entry name" value="TRANSPOSABLE ELEMENT TC3 TRANSPOSASE-LIKE PROTEIN"/>
    <property type="match status" value="1"/>
</dbReference>
<keyword evidence="3" id="KW-1185">Reference proteome</keyword>
<reference evidence="2" key="1">
    <citation type="journal article" date="2023" name="Insect Mol. Biol.">
        <title>Genome sequencing provides insights into the evolution of gene families encoding plant cell wall-degrading enzymes in longhorned beetles.</title>
        <authorList>
            <person name="Shin N.R."/>
            <person name="Okamura Y."/>
            <person name="Kirsch R."/>
            <person name="Pauchet Y."/>
        </authorList>
    </citation>
    <scope>NUCLEOTIDE SEQUENCE</scope>
    <source>
        <strain evidence="2">AMC_N1</strain>
    </source>
</reference>
<feature type="region of interest" description="Disordered" evidence="1">
    <location>
        <begin position="1"/>
        <end position="43"/>
    </location>
</feature>
<evidence type="ECO:0008006" key="4">
    <source>
        <dbReference type="Google" id="ProtNLM"/>
    </source>
</evidence>
<feature type="compositionally biased region" description="Polar residues" evidence="1">
    <location>
        <begin position="34"/>
        <end position="43"/>
    </location>
</feature>
<gene>
    <name evidence="2" type="ORF">NQ318_020835</name>
</gene>
<organism evidence="2 3">
    <name type="scientific">Aromia moschata</name>
    <dbReference type="NCBI Taxonomy" id="1265417"/>
    <lineage>
        <taxon>Eukaryota</taxon>
        <taxon>Metazoa</taxon>
        <taxon>Ecdysozoa</taxon>
        <taxon>Arthropoda</taxon>
        <taxon>Hexapoda</taxon>
        <taxon>Insecta</taxon>
        <taxon>Pterygota</taxon>
        <taxon>Neoptera</taxon>
        <taxon>Endopterygota</taxon>
        <taxon>Coleoptera</taxon>
        <taxon>Polyphaga</taxon>
        <taxon>Cucujiformia</taxon>
        <taxon>Chrysomeloidea</taxon>
        <taxon>Cerambycidae</taxon>
        <taxon>Cerambycinae</taxon>
        <taxon>Callichromatini</taxon>
        <taxon>Aromia</taxon>
    </lineage>
</organism>
<dbReference type="Gene3D" id="3.30.420.10">
    <property type="entry name" value="Ribonuclease H-like superfamily/Ribonuclease H"/>
    <property type="match status" value="1"/>
</dbReference>
<name>A0AAV8X698_9CUCU</name>
<dbReference type="InterPro" id="IPR036397">
    <property type="entry name" value="RNaseH_sf"/>
</dbReference>
<dbReference type="Proteomes" id="UP001162162">
    <property type="component" value="Unassembled WGS sequence"/>
</dbReference>
<accession>A0AAV8X698</accession>
<dbReference type="AlphaFoldDB" id="A0AAV8X698"/>
<proteinExistence type="predicted"/>
<dbReference type="EMBL" id="JAPWTK010001122">
    <property type="protein sequence ID" value="KAJ8934037.1"/>
    <property type="molecule type" value="Genomic_DNA"/>
</dbReference>